<feature type="domain" description="Methyl-accepting transducer" evidence="3">
    <location>
        <begin position="81"/>
        <end position="315"/>
    </location>
</feature>
<evidence type="ECO:0000313" key="5">
    <source>
        <dbReference type="Proteomes" id="UP000192343"/>
    </source>
</evidence>
<dbReference type="PANTHER" id="PTHR32089">
    <property type="entry name" value="METHYL-ACCEPTING CHEMOTAXIS PROTEIN MCPB"/>
    <property type="match status" value="1"/>
</dbReference>
<protein>
    <recommendedName>
        <fullName evidence="3">Methyl-accepting transducer domain-containing protein</fullName>
    </recommendedName>
</protein>
<dbReference type="EMBL" id="MWQY01000001">
    <property type="protein sequence ID" value="ORC38192.1"/>
    <property type="molecule type" value="Genomic_DNA"/>
</dbReference>
<dbReference type="RefSeq" id="WP_083047081.1">
    <property type="nucleotide sequence ID" value="NZ_MWQY01000001.1"/>
</dbReference>
<dbReference type="PROSITE" id="PS50111">
    <property type="entry name" value="CHEMOTAXIS_TRANSDUC_2"/>
    <property type="match status" value="1"/>
</dbReference>
<dbReference type="Gene3D" id="3.30.450.20">
    <property type="entry name" value="PAS domain"/>
    <property type="match status" value="1"/>
</dbReference>
<dbReference type="SUPFAM" id="SSF58104">
    <property type="entry name" value="Methyl-accepting chemotaxis protein (MCP) signaling domain"/>
    <property type="match status" value="1"/>
</dbReference>
<accession>A0A1Y1S2I2</accession>
<sequence length="452" mass="49140">MTGLLDFLRRRKEPIDFSGGGEVNCLECRRIEAEGIIAFFQRLSGGRLDLTSELPENDPLAATLNGHVSSLERFFASLMENLVQVSGSGRYLEQRVGKLSRQADTQTHSVRGITRETDRLNEEIHALAERVSGFAGLTQDSFNAASEGYSLNGEFQMRLENLKAGMLRTIGAVNRLTGLLDSVKSLTEIIDESAESLHLISINTAIEAARAGDRGFGVIATELRALARRAGESVREVDRIVKSVHEEIKAVDGAIEDSASVMDILIGDSERVGESFAGINDFARKVEEEGVSIAAEILKQREGLGSVAAGVQVIFRASEEIQGEAENTGAVATQLKTIVGTILEKTGSLRLRRHKRAVELVYAMDNRGRQVSSNIVSDKYKGSVREQGFGEDRSQKEYFSSLQGGEGVYVSDIYLSDASGRLCITVSGSTLNRKGDRLAVALDLNLEGLLRV</sequence>
<dbReference type="Proteomes" id="UP000192343">
    <property type="component" value="Unassembled WGS sequence"/>
</dbReference>
<dbReference type="STRING" id="1963862.B4O97_00085"/>
<proteinExistence type="predicted"/>
<dbReference type="Gene3D" id="1.10.287.950">
    <property type="entry name" value="Methyl-accepting chemotaxis protein"/>
    <property type="match status" value="1"/>
</dbReference>
<dbReference type="GO" id="GO:0016020">
    <property type="term" value="C:membrane"/>
    <property type="evidence" value="ECO:0007669"/>
    <property type="project" value="InterPro"/>
</dbReference>
<evidence type="ECO:0000256" key="2">
    <source>
        <dbReference type="PROSITE-ProRule" id="PRU00284"/>
    </source>
</evidence>
<comment type="caution">
    <text evidence="4">The sequence shown here is derived from an EMBL/GenBank/DDBJ whole genome shotgun (WGS) entry which is preliminary data.</text>
</comment>
<reference evidence="4 5" key="1">
    <citation type="submission" date="2017-03" db="EMBL/GenBank/DDBJ databases">
        <title>Draft Genome sequence of Marispirochaeta sp. strain JC444.</title>
        <authorList>
            <person name="Shivani Y."/>
            <person name="Subhash Y."/>
            <person name="Sasikala C."/>
            <person name="Ramana C."/>
        </authorList>
    </citation>
    <scope>NUCLEOTIDE SEQUENCE [LARGE SCALE GENOMIC DNA]</scope>
    <source>
        <strain evidence="4 5">JC444</strain>
    </source>
</reference>
<gene>
    <name evidence="4" type="ORF">B4O97_00085</name>
</gene>
<dbReference type="InterPro" id="IPR029151">
    <property type="entry name" value="Sensor-like_sf"/>
</dbReference>
<dbReference type="SMART" id="SM00283">
    <property type="entry name" value="MA"/>
    <property type="match status" value="1"/>
</dbReference>
<organism evidence="4 5">
    <name type="scientific">Marispirochaeta aestuarii</name>
    <dbReference type="NCBI Taxonomy" id="1963862"/>
    <lineage>
        <taxon>Bacteria</taxon>
        <taxon>Pseudomonadati</taxon>
        <taxon>Spirochaetota</taxon>
        <taxon>Spirochaetia</taxon>
        <taxon>Spirochaetales</taxon>
        <taxon>Spirochaetaceae</taxon>
        <taxon>Marispirochaeta</taxon>
    </lineage>
</organism>
<evidence type="ECO:0000259" key="3">
    <source>
        <dbReference type="PROSITE" id="PS50111"/>
    </source>
</evidence>
<evidence type="ECO:0000256" key="1">
    <source>
        <dbReference type="ARBA" id="ARBA00023224"/>
    </source>
</evidence>
<dbReference type="AlphaFoldDB" id="A0A1Y1S2I2"/>
<keyword evidence="5" id="KW-1185">Reference proteome</keyword>
<keyword evidence="1 2" id="KW-0807">Transducer</keyword>
<name>A0A1Y1S2I2_9SPIO</name>
<dbReference type="SUPFAM" id="SSF103190">
    <property type="entry name" value="Sensory domain-like"/>
    <property type="match status" value="1"/>
</dbReference>
<dbReference type="OrthoDB" id="304661at2"/>
<dbReference type="InterPro" id="IPR004089">
    <property type="entry name" value="MCPsignal_dom"/>
</dbReference>
<evidence type="ECO:0000313" key="4">
    <source>
        <dbReference type="EMBL" id="ORC38192.1"/>
    </source>
</evidence>
<dbReference type="GO" id="GO:0007165">
    <property type="term" value="P:signal transduction"/>
    <property type="evidence" value="ECO:0007669"/>
    <property type="project" value="UniProtKB-KW"/>
</dbReference>
<dbReference type="PANTHER" id="PTHR32089:SF114">
    <property type="entry name" value="METHYL-ACCEPTING CHEMOTAXIS PROTEIN MCPB"/>
    <property type="match status" value="1"/>
</dbReference>
<dbReference type="Pfam" id="PF00015">
    <property type="entry name" value="MCPsignal"/>
    <property type="match status" value="1"/>
</dbReference>